<keyword evidence="2" id="KW-1185">Reference proteome</keyword>
<evidence type="ECO:0000313" key="1">
    <source>
        <dbReference type="EMBL" id="MFC0624861.1"/>
    </source>
</evidence>
<dbReference type="RefSeq" id="WP_380046669.1">
    <property type="nucleotide sequence ID" value="NZ_JBHLTC010000014.1"/>
</dbReference>
<dbReference type="Proteomes" id="UP001589890">
    <property type="component" value="Unassembled WGS sequence"/>
</dbReference>
<reference evidence="1 2" key="1">
    <citation type="submission" date="2024-09" db="EMBL/GenBank/DDBJ databases">
        <authorList>
            <person name="Sun Q."/>
            <person name="Mori K."/>
        </authorList>
    </citation>
    <scope>NUCLEOTIDE SEQUENCE [LARGE SCALE GENOMIC DNA]</scope>
    <source>
        <strain evidence="1 2">CGMCC 1.15906</strain>
    </source>
</reference>
<dbReference type="SUPFAM" id="SSF56059">
    <property type="entry name" value="Glutathione synthetase ATP-binding domain-like"/>
    <property type="match status" value="1"/>
</dbReference>
<proteinExistence type="predicted"/>
<evidence type="ECO:0008006" key="3">
    <source>
        <dbReference type="Google" id="ProtNLM"/>
    </source>
</evidence>
<evidence type="ECO:0000313" key="2">
    <source>
        <dbReference type="Proteomes" id="UP001589890"/>
    </source>
</evidence>
<gene>
    <name evidence="1" type="ORF">ACFFGN_12360</name>
</gene>
<dbReference type="EMBL" id="JBHLTC010000014">
    <property type="protein sequence ID" value="MFC0624861.1"/>
    <property type="molecule type" value="Genomic_DNA"/>
</dbReference>
<protein>
    <recommendedName>
        <fullName evidence="3">ATP-grasp domain-containing protein</fullName>
    </recommendedName>
</protein>
<sequence length="266" mass="30656">MKILYLSQLAYQANGRRYCDEDIWLTARLRRDFDLAVCHPVDAVRLMGAFDGVVIRNSGPVIDYQREYGEFRAAAIAQQARVYPQLTGKADMIGKQYLLDLTAADYPVIPTYIDLDSLPTATGYVVKPQQGSESIGLRKVDRETLATIDLDGMLVQPLIDFQYEVSFYFIDHDFRYALYAPDPDRRWQLERYEPTAADLDFARLFIEWNDIDHGIQRVDACRTRDDRLLLVEVEDLNPYLSLDVLDEGTQDAFVQRFAESLRNYLG</sequence>
<comment type="caution">
    <text evidence="1">The sequence shown here is derived from an EMBL/GenBank/DDBJ whole genome shotgun (WGS) entry which is preliminary data.</text>
</comment>
<organism evidence="1 2">
    <name type="scientific">Kribbella deserti</name>
    <dbReference type="NCBI Taxonomy" id="1926257"/>
    <lineage>
        <taxon>Bacteria</taxon>
        <taxon>Bacillati</taxon>
        <taxon>Actinomycetota</taxon>
        <taxon>Actinomycetes</taxon>
        <taxon>Propionibacteriales</taxon>
        <taxon>Kribbellaceae</taxon>
        <taxon>Kribbella</taxon>
    </lineage>
</organism>
<name>A0ABV6QLH2_9ACTN</name>
<accession>A0ABV6QLH2</accession>